<name>A0A3G4ZZL1_9VIRU</name>
<proteinExistence type="predicted"/>
<gene>
    <name evidence="1" type="ORF">Gaeavirus36_1</name>
</gene>
<evidence type="ECO:0000313" key="1">
    <source>
        <dbReference type="EMBL" id="AYV80348.1"/>
    </source>
</evidence>
<accession>A0A3G4ZZL1</accession>
<reference evidence="1" key="1">
    <citation type="submission" date="2018-10" db="EMBL/GenBank/DDBJ databases">
        <title>Hidden diversity of soil giant viruses.</title>
        <authorList>
            <person name="Schulz F."/>
            <person name="Alteio L."/>
            <person name="Goudeau D."/>
            <person name="Ryan E.M."/>
            <person name="Malmstrom R.R."/>
            <person name="Blanchard J."/>
            <person name="Woyke T."/>
        </authorList>
    </citation>
    <scope>NUCLEOTIDE SEQUENCE</scope>
    <source>
        <strain evidence="1">GAV1</strain>
    </source>
</reference>
<protein>
    <submittedName>
        <fullName evidence="1">Uncharacterized protein</fullName>
    </submittedName>
</protein>
<organism evidence="1">
    <name type="scientific">Gaeavirus sp</name>
    <dbReference type="NCBI Taxonomy" id="2487767"/>
    <lineage>
        <taxon>Viruses</taxon>
        <taxon>Varidnaviria</taxon>
        <taxon>Bamfordvirae</taxon>
        <taxon>Nucleocytoviricota</taxon>
        <taxon>Megaviricetes</taxon>
        <taxon>Imitervirales</taxon>
        <taxon>Mimiviridae</taxon>
        <taxon>Klosneuvirinae</taxon>
    </lineage>
</organism>
<dbReference type="EMBL" id="MK072234">
    <property type="protein sequence ID" value="AYV80348.1"/>
    <property type="molecule type" value="Genomic_DNA"/>
</dbReference>
<sequence length="127" mass="15066">MGCLYSNIFITDKILSYKYQIYLSHLKRIPKKIKKFPNIKSIVVHQDFIVDDELICNPNIHEIHFHYNLSIPSEKSTLYNTFADLQNVSYITSMNVSYITSMYDEELADHNLCYKFLFKITNCHDKM</sequence>